<comment type="caution">
    <text evidence="4">The sequence shown here is derived from an EMBL/GenBank/DDBJ whole genome shotgun (WGS) entry which is preliminary data.</text>
</comment>
<dbReference type="EMBL" id="JACHEK010000001">
    <property type="protein sequence ID" value="MBB6142164.1"/>
    <property type="molecule type" value="Genomic_DNA"/>
</dbReference>
<protein>
    <submittedName>
        <fullName evidence="4">DNA processing protein</fullName>
    </submittedName>
</protein>
<name>A0A841JW07_9BACT</name>
<dbReference type="Pfam" id="PF17782">
    <property type="entry name" value="WHD_DprA"/>
    <property type="match status" value="1"/>
</dbReference>
<reference evidence="4 5" key="1">
    <citation type="submission" date="2020-08" db="EMBL/GenBank/DDBJ databases">
        <title>Genomic Encyclopedia of Type Strains, Phase IV (KMG-IV): sequencing the most valuable type-strain genomes for metagenomic binning, comparative biology and taxonomic classification.</title>
        <authorList>
            <person name="Goeker M."/>
        </authorList>
    </citation>
    <scope>NUCLEOTIDE SEQUENCE [LARGE SCALE GENOMIC DNA]</scope>
    <source>
        <strain evidence="4 5">DSM 103733</strain>
    </source>
</reference>
<dbReference type="GO" id="GO:0009294">
    <property type="term" value="P:DNA-mediated transformation"/>
    <property type="evidence" value="ECO:0007669"/>
    <property type="project" value="InterPro"/>
</dbReference>
<dbReference type="Gene3D" id="3.40.50.450">
    <property type="match status" value="1"/>
</dbReference>
<dbReference type="PANTHER" id="PTHR43022:SF1">
    <property type="entry name" value="PROTEIN SMF"/>
    <property type="match status" value="1"/>
</dbReference>
<dbReference type="Pfam" id="PF02481">
    <property type="entry name" value="DNA_processg_A"/>
    <property type="match status" value="1"/>
</dbReference>
<dbReference type="RefSeq" id="WP_050057431.1">
    <property type="nucleotide sequence ID" value="NZ_JACHEK010000001.1"/>
</dbReference>
<dbReference type="InterPro" id="IPR041614">
    <property type="entry name" value="DprA_WH"/>
</dbReference>
<proteinExistence type="inferred from homology"/>
<dbReference type="PANTHER" id="PTHR43022">
    <property type="entry name" value="PROTEIN SMF"/>
    <property type="match status" value="1"/>
</dbReference>
<feature type="domain" description="DprA winged helix" evidence="3">
    <location>
        <begin position="328"/>
        <end position="385"/>
    </location>
</feature>
<keyword evidence="5" id="KW-1185">Reference proteome</keyword>
<evidence type="ECO:0000256" key="1">
    <source>
        <dbReference type="ARBA" id="ARBA00006525"/>
    </source>
</evidence>
<organism evidence="4 5">
    <name type="scientific">Silvibacterium bohemicum</name>
    <dbReference type="NCBI Taxonomy" id="1577686"/>
    <lineage>
        <taxon>Bacteria</taxon>
        <taxon>Pseudomonadati</taxon>
        <taxon>Acidobacteriota</taxon>
        <taxon>Terriglobia</taxon>
        <taxon>Terriglobales</taxon>
        <taxon>Acidobacteriaceae</taxon>
        <taxon>Silvibacterium</taxon>
    </lineage>
</organism>
<evidence type="ECO:0000313" key="4">
    <source>
        <dbReference type="EMBL" id="MBB6142164.1"/>
    </source>
</evidence>
<comment type="similarity">
    <text evidence="1">Belongs to the DprA/Smf family.</text>
</comment>
<evidence type="ECO:0000259" key="3">
    <source>
        <dbReference type="Pfam" id="PF17782"/>
    </source>
</evidence>
<dbReference type="AlphaFoldDB" id="A0A841JW07"/>
<dbReference type="SUPFAM" id="SSF102405">
    <property type="entry name" value="MCP/YpsA-like"/>
    <property type="match status" value="1"/>
</dbReference>
<dbReference type="NCBIfam" id="TIGR00732">
    <property type="entry name" value="dprA"/>
    <property type="match status" value="1"/>
</dbReference>
<dbReference type="InterPro" id="IPR003488">
    <property type="entry name" value="DprA"/>
</dbReference>
<feature type="domain" description="Smf/DprA SLOG" evidence="2">
    <location>
        <begin position="92"/>
        <end position="301"/>
    </location>
</feature>
<dbReference type="InterPro" id="IPR057666">
    <property type="entry name" value="DrpA_SLOG"/>
</dbReference>
<evidence type="ECO:0000259" key="2">
    <source>
        <dbReference type="Pfam" id="PF02481"/>
    </source>
</evidence>
<dbReference type="Proteomes" id="UP000538666">
    <property type="component" value="Unassembled WGS sequence"/>
</dbReference>
<evidence type="ECO:0000313" key="5">
    <source>
        <dbReference type="Proteomes" id="UP000538666"/>
    </source>
</evidence>
<dbReference type="InterPro" id="IPR036388">
    <property type="entry name" value="WH-like_DNA-bd_sf"/>
</dbReference>
<gene>
    <name evidence="4" type="ORF">HNQ77_000102</name>
</gene>
<sequence>MTTALAGAPSVPALNDERMAWMALAMTPKLGPRRILRAIEHAGTAAKILEMRLTELEGLQFPAESVQFIAGGQARAAADQQMEELIKTGGSFLTYSDQAYPERLREIFEPPPLLWLRGHAQLLSEPSIAVVGTRHPTPYGSGMAEMLSRDLAHRGLIVVSGMARGIDTSAHKGAIAASRPTIAVWGTGIDVIYPKENKSLAEQIVAGGGTIVSELPLGTFPAPQNFPKRNRILSGMSVGVLVVEAAEYSGTRVTARCAIEQNRDVYAVPGNVTTKNAWGPNTLIKQGAKLTATWEDLWEDLPSQIRLQLEKREGLASNATPAASLFKEEGLSPHETRLLALLQPDEARQMDEIMEELEDELSSSEIFTALFELELAGRVRQLPGKNFVKCF</sequence>
<accession>A0A841JW07</accession>
<dbReference type="Gene3D" id="1.10.10.10">
    <property type="entry name" value="Winged helix-like DNA-binding domain superfamily/Winged helix DNA-binding domain"/>
    <property type="match status" value="1"/>
</dbReference>